<comment type="subcellular location">
    <subcellularLocation>
        <location evidence="1 8">Cytoplasm</location>
    </subcellularLocation>
</comment>
<gene>
    <name evidence="8 10" type="primary">tilS</name>
    <name evidence="10" type="ORF">KHA97_23650</name>
</gene>
<dbReference type="Pfam" id="PF11734">
    <property type="entry name" value="TilS_C"/>
    <property type="match status" value="1"/>
</dbReference>
<dbReference type="Proteomes" id="UP000681414">
    <property type="component" value="Unassembled WGS sequence"/>
</dbReference>
<dbReference type="InterPro" id="IPR014729">
    <property type="entry name" value="Rossmann-like_a/b/a_fold"/>
</dbReference>
<organism evidence="10 11">
    <name type="scientific">Lederbergia citri</name>
    <dbReference type="NCBI Taxonomy" id="2833580"/>
    <lineage>
        <taxon>Bacteria</taxon>
        <taxon>Bacillati</taxon>
        <taxon>Bacillota</taxon>
        <taxon>Bacilli</taxon>
        <taxon>Bacillales</taxon>
        <taxon>Bacillaceae</taxon>
        <taxon>Lederbergia</taxon>
    </lineage>
</organism>
<name>A0A942TJR1_9BACI</name>
<keyword evidence="5 8" id="KW-0547">Nucleotide-binding</keyword>
<evidence type="ECO:0000256" key="6">
    <source>
        <dbReference type="ARBA" id="ARBA00022840"/>
    </source>
</evidence>
<dbReference type="CDD" id="cd01992">
    <property type="entry name" value="TilS_N"/>
    <property type="match status" value="1"/>
</dbReference>
<keyword evidence="2 8" id="KW-0963">Cytoplasm</keyword>
<comment type="similarity">
    <text evidence="8">Belongs to the tRNA(Ile)-lysidine synthase family.</text>
</comment>
<dbReference type="GO" id="GO:0006400">
    <property type="term" value="P:tRNA modification"/>
    <property type="evidence" value="ECO:0007669"/>
    <property type="project" value="UniProtKB-UniRule"/>
</dbReference>
<dbReference type="NCBIfam" id="TIGR02432">
    <property type="entry name" value="lysidine_TilS_N"/>
    <property type="match status" value="1"/>
</dbReference>
<dbReference type="GO" id="GO:0005737">
    <property type="term" value="C:cytoplasm"/>
    <property type="evidence" value="ECO:0007669"/>
    <property type="project" value="UniProtKB-SubCell"/>
</dbReference>
<dbReference type="InterPro" id="IPR012796">
    <property type="entry name" value="Lysidine-tRNA-synth_C"/>
</dbReference>
<dbReference type="HAMAP" id="MF_01161">
    <property type="entry name" value="tRNA_Ile_lys_synt"/>
    <property type="match status" value="1"/>
</dbReference>
<accession>A0A942TJR1</accession>
<dbReference type="InterPro" id="IPR012795">
    <property type="entry name" value="tRNA_Ile_lys_synt_N"/>
</dbReference>
<feature type="domain" description="Lysidine-tRNA(Ile) synthetase C-terminal" evidence="9">
    <location>
        <begin position="391"/>
        <end position="465"/>
    </location>
</feature>
<dbReference type="InterPro" id="IPR011063">
    <property type="entry name" value="TilS/TtcA_N"/>
</dbReference>
<keyword evidence="3 8" id="KW-0436">Ligase</keyword>
<dbReference type="EMBL" id="JAGYPG010000007">
    <property type="protein sequence ID" value="MBS4198031.1"/>
    <property type="molecule type" value="Genomic_DNA"/>
</dbReference>
<dbReference type="GO" id="GO:0005524">
    <property type="term" value="F:ATP binding"/>
    <property type="evidence" value="ECO:0007669"/>
    <property type="project" value="UniProtKB-UniRule"/>
</dbReference>
<dbReference type="SUPFAM" id="SSF56037">
    <property type="entry name" value="PheT/TilS domain"/>
    <property type="match status" value="1"/>
</dbReference>
<dbReference type="PANTHER" id="PTHR43033:SF1">
    <property type="entry name" value="TRNA(ILE)-LYSIDINE SYNTHASE-RELATED"/>
    <property type="match status" value="1"/>
</dbReference>
<evidence type="ECO:0000256" key="7">
    <source>
        <dbReference type="ARBA" id="ARBA00048539"/>
    </source>
</evidence>
<protein>
    <recommendedName>
        <fullName evidence="8">tRNA(Ile)-lysidine synthase</fullName>
        <ecNumber evidence="8">6.3.4.19</ecNumber>
    </recommendedName>
    <alternativeName>
        <fullName evidence="8">tRNA(Ile)-2-lysyl-cytidine synthase</fullName>
    </alternativeName>
    <alternativeName>
        <fullName evidence="8">tRNA(Ile)-lysidine synthetase</fullName>
    </alternativeName>
</protein>
<dbReference type="Pfam" id="PF01171">
    <property type="entry name" value="ATP_bind_3"/>
    <property type="match status" value="1"/>
</dbReference>
<comment type="caution">
    <text evidence="10">The sequence shown here is derived from an EMBL/GenBank/DDBJ whole genome shotgun (WGS) entry which is preliminary data.</text>
</comment>
<dbReference type="InterPro" id="IPR012094">
    <property type="entry name" value="tRNA_Ile_lys_synt"/>
</dbReference>
<evidence type="ECO:0000256" key="2">
    <source>
        <dbReference type="ARBA" id="ARBA00022490"/>
    </source>
</evidence>
<comment type="catalytic activity">
    <reaction evidence="7 8">
        <text>cytidine(34) in tRNA(Ile2) + L-lysine + ATP = lysidine(34) in tRNA(Ile2) + AMP + diphosphate + H(+)</text>
        <dbReference type="Rhea" id="RHEA:43744"/>
        <dbReference type="Rhea" id="RHEA-COMP:10625"/>
        <dbReference type="Rhea" id="RHEA-COMP:10670"/>
        <dbReference type="ChEBI" id="CHEBI:15378"/>
        <dbReference type="ChEBI" id="CHEBI:30616"/>
        <dbReference type="ChEBI" id="CHEBI:32551"/>
        <dbReference type="ChEBI" id="CHEBI:33019"/>
        <dbReference type="ChEBI" id="CHEBI:82748"/>
        <dbReference type="ChEBI" id="CHEBI:83665"/>
        <dbReference type="ChEBI" id="CHEBI:456215"/>
        <dbReference type="EC" id="6.3.4.19"/>
    </reaction>
</comment>
<evidence type="ECO:0000313" key="11">
    <source>
        <dbReference type="Proteomes" id="UP000681414"/>
    </source>
</evidence>
<evidence type="ECO:0000256" key="4">
    <source>
        <dbReference type="ARBA" id="ARBA00022694"/>
    </source>
</evidence>
<evidence type="ECO:0000313" key="10">
    <source>
        <dbReference type="EMBL" id="MBS4198031.1"/>
    </source>
</evidence>
<keyword evidence="6 8" id="KW-0067">ATP-binding</keyword>
<dbReference type="SMART" id="SM00977">
    <property type="entry name" value="TilS_C"/>
    <property type="match status" value="1"/>
</dbReference>
<dbReference type="NCBIfam" id="TIGR02433">
    <property type="entry name" value="lysidine_TilS_C"/>
    <property type="match status" value="1"/>
</dbReference>
<dbReference type="EC" id="6.3.4.19" evidence="8"/>
<evidence type="ECO:0000259" key="9">
    <source>
        <dbReference type="SMART" id="SM00977"/>
    </source>
</evidence>
<dbReference type="Pfam" id="PF09179">
    <property type="entry name" value="TilS"/>
    <property type="match status" value="1"/>
</dbReference>
<evidence type="ECO:0000256" key="3">
    <source>
        <dbReference type="ARBA" id="ARBA00022598"/>
    </source>
</evidence>
<dbReference type="GO" id="GO:0032267">
    <property type="term" value="F:tRNA(Ile)-lysidine synthase activity"/>
    <property type="evidence" value="ECO:0007669"/>
    <property type="project" value="UniProtKB-EC"/>
</dbReference>
<proteinExistence type="inferred from homology"/>
<comment type="function">
    <text evidence="8">Ligates lysine onto the cytidine present at position 34 of the AUA codon-specific tRNA(Ile) that contains the anticodon CAU, in an ATP-dependent manner. Cytidine is converted to lysidine, thus changing the amino acid specificity of the tRNA from methionine to isoleucine.</text>
</comment>
<keyword evidence="11" id="KW-1185">Reference proteome</keyword>
<dbReference type="AlphaFoldDB" id="A0A942TJR1"/>
<dbReference type="Gene3D" id="3.30.465.60">
    <property type="match status" value="1"/>
</dbReference>
<evidence type="ECO:0000256" key="5">
    <source>
        <dbReference type="ARBA" id="ARBA00022741"/>
    </source>
</evidence>
<evidence type="ECO:0000256" key="8">
    <source>
        <dbReference type="HAMAP-Rule" id="MF_01161"/>
    </source>
</evidence>
<dbReference type="InterPro" id="IPR015262">
    <property type="entry name" value="tRNA_Ile_lys_synt_subst-bd"/>
</dbReference>
<evidence type="ECO:0000256" key="1">
    <source>
        <dbReference type="ARBA" id="ARBA00004496"/>
    </source>
</evidence>
<sequence>MVFVLDYERKTHSFISRHSLLHEGDYVLIAVSGGPDSLALLDFLYHQSTRYNIKIAAAHVDHMLRGEASKEDLIFVQRYCEHRNIMFKSASIDINAKMEVDKTGLQETARKYRYQFFENVMEELHANKLAVGQHGDDQIETILMRLVRGSSGISRAGIQVKRPFGQGKELIRPLMGVSKIEIEEYCKAHHLEPRRDLSNDTKKYTRNRFRWDVLPFLKKENPRVIEHFQRFSEEISEDETYLQELAKEAFKKMCQVYEEGAMSLDIPSFCQIALPLQRRVIHLILNYLYKQYIPDLTSVHIDAFQQLIKGDNPSGRLDFPNGLKVIRSYNSCRFTFSEKEQSSSFYYEIFEGEQAVLPNGKMIRVEKAANFPIIENEHTIIVQPEDIQFPLIIRPRQIGDKIKVKGMNGTKKIKDIFIDMKIPLEERAKWPIVTDQTGKILWIPGLKKSSYETPPLRQKDYYLIYYSD</sequence>
<dbReference type="Gene3D" id="3.40.50.620">
    <property type="entry name" value="HUPs"/>
    <property type="match status" value="1"/>
</dbReference>
<comment type="domain">
    <text evidence="8">The N-terminal region contains the highly conserved SGGXDS motif, predicted to be a P-loop motif involved in ATP binding.</text>
</comment>
<dbReference type="SUPFAM" id="SSF82829">
    <property type="entry name" value="MesJ substrate recognition domain-like"/>
    <property type="match status" value="1"/>
</dbReference>
<feature type="binding site" evidence="8">
    <location>
        <begin position="32"/>
        <end position="37"/>
    </location>
    <ligand>
        <name>ATP</name>
        <dbReference type="ChEBI" id="CHEBI:30616"/>
    </ligand>
</feature>
<dbReference type="SUPFAM" id="SSF52402">
    <property type="entry name" value="Adenine nucleotide alpha hydrolases-like"/>
    <property type="match status" value="1"/>
</dbReference>
<reference evidence="10 11" key="1">
    <citation type="submission" date="2021-05" db="EMBL/GenBank/DDBJ databases">
        <title>Novel Bacillus species.</title>
        <authorList>
            <person name="Liu G."/>
        </authorList>
    </citation>
    <scope>NUCLEOTIDE SEQUENCE [LARGE SCALE GENOMIC DNA]</scope>
    <source>
        <strain evidence="11">FJAT-49780</strain>
    </source>
</reference>
<dbReference type="PANTHER" id="PTHR43033">
    <property type="entry name" value="TRNA(ILE)-LYSIDINE SYNTHASE-RELATED"/>
    <property type="match status" value="1"/>
</dbReference>
<keyword evidence="4 8" id="KW-0819">tRNA processing</keyword>